<feature type="transmembrane region" description="Helical" evidence="1">
    <location>
        <begin position="49"/>
        <end position="72"/>
    </location>
</feature>
<sequence>MDIISFFAMFYDFLILLIPLAIVSFIGSKILSRLREKIEDKLKLDWLKSIFITNFIIIFICIFLAFIYFIFLGAALSEYRAPEIEYDIFENLILVGMGAVRIAIATLILSLFLLFFEFVSSFTTDLLEKKEWPMISKEFIGVLVACLIFLILFLFIFSWAAIGLFVYIFYGGVSSAPLLMVL</sequence>
<feature type="transmembrane region" description="Helical" evidence="1">
    <location>
        <begin position="139"/>
        <end position="170"/>
    </location>
</feature>
<evidence type="ECO:0000256" key="1">
    <source>
        <dbReference type="SAM" id="Phobius"/>
    </source>
</evidence>
<dbReference type="Proteomes" id="UP000722459">
    <property type="component" value="Unassembled WGS sequence"/>
</dbReference>
<evidence type="ECO:0000313" key="2">
    <source>
        <dbReference type="EMBL" id="MBT4870129.1"/>
    </source>
</evidence>
<dbReference type="AlphaFoldDB" id="A0A8T5GDU7"/>
<keyword evidence="1" id="KW-1133">Transmembrane helix</keyword>
<gene>
    <name evidence="2" type="ORF">HON47_00980</name>
</gene>
<keyword evidence="1" id="KW-0812">Transmembrane</keyword>
<keyword evidence="1" id="KW-0472">Membrane</keyword>
<comment type="caution">
    <text evidence="2">The sequence shown here is derived from an EMBL/GenBank/DDBJ whole genome shotgun (WGS) entry which is preliminary data.</text>
</comment>
<evidence type="ECO:0000313" key="3">
    <source>
        <dbReference type="Proteomes" id="UP000722459"/>
    </source>
</evidence>
<organism evidence="2 3">
    <name type="scientific">Candidatus Iainarchaeum sp</name>
    <dbReference type="NCBI Taxonomy" id="3101447"/>
    <lineage>
        <taxon>Archaea</taxon>
        <taxon>Candidatus Iainarchaeota</taxon>
        <taxon>Candidatus Iainarchaeia</taxon>
        <taxon>Candidatus Iainarchaeales</taxon>
        <taxon>Candidatus Iainarchaeaceae</taxon>
        <taxon>Candidatus Iainarchaeum</taxon>
    </lineage>
</organism>
<protein>
    <submittedName>
        <fullName evidence="2">Uncharacterized protein</fullName>
    </submittedName>
</protein>
<name>A0A8T5GDU7_9ARCH</name>
<accession>A0A8T5GDU7</accession>
<feature type="transmembrane region" description="Helical" evidence="1">
    <location>
        <begin position="92"/>
        <end position="118"/>
    </location>
</feature>
<dbReference type="EMBL" id="JABJNZ010000018">
    <property type="protein sequence ID" value="MBT4870129.1"/>
    <property type="molecule type" value="Genomic_DNA"/>
</dbReference>
<proteinExistence type="predicted"/>
<feature type="transmembrane region" description="Helical" evidence="1">
    <location>
        <begin position="6"/>
        <end position="28"/>
    </location>
</feature>
<reference evidence="2" key="1">
    <citation type="journal article" date="2021" name="ISME J.">
        <title>Mercury methylation by metabolically versatile and cosmopolitan marine bacteria.</title>
        <authorList>
            <person name="Lin H."/>
            <person name="Ascher D.B."/>
            <person name="Myung Y."/>
            <person name="Lamborg C.H."/>
            <person name="Hallam S.J."/>
            <person name="Gionfriddo C.M."/>
            <person name="Holt K.E."/>
            <person name="Moreau J.W."/>
        </authorList>
    </citation>
    <scope>NUCLEOTIDE SEQUENCE</scope>
    <source>
        <strain evidence="2">SI075_bin30</strain>
    </source>
</reference>